<dbReference type="Gene3D" id="2.40.420.20">
    <property type="match status" value="1"/>
</dbReference>
<dbReference type="AlphaFoldDB" id="A0A545TFN4"/>
<dbReference type="Proteomes" id="UP000319732">
    <property type="component" value="Unassembled WGS sequence"/>
</dbReference>
<dbReference type="InterPro" id="IPR050465">
    <property type="entry name" value="UPF0194_transport"/>
</dbReference>
<keyword evidence="6" id="KW-1185">Reference proteome</keyword>
<evidence type="ECO:0000256" key="2">
    <source>
        <dbReference type="ARBA" id="ARBA00023054"/>
    </source>
</evidence>
<dbReference type="EMBL" id="VHSG01000015">
    <property type="protein sequence ID" value="TQV76044.1"/>
    <property type="molecule type" value="Genomic_DNA"/>
</dbReference>
<feature type="domain" description="Multidrug resistance protein MdtA-like C-terminal permuted SH3" evidence="4">
    <location>
        <begin position="358"/>
        <end position="408"/>
    </location>
</feature>
<dbReference type="GO" id="GO:0030313">
    <property type="term" value="C:cell envelope"/>
    <property type="evidence" value="ECO:0007669"/>
    <property type="project" value="UniProtKB-SubCell"/>
</dbReference>
<evidence type="ECO:0000259" key="4">
    <source>
        <dbReference type="Pfam" id="PF25967"/>
    </source>
</evidence>
<proteinExistence type="predicted"/>
<dbReference type="Gene3D" id="2.40.30.170">
    <property type="match status" value="1"/>
</dbReference>
<dbReference type="Gene3D" id="1.10.287.470">
    <property type="entry name" value="Helix hairpin bin"/>
    <property type="match status" value="1"/>
</dbReference>
<dbReference type="RefSeq" id="WP_142905253.1">
    <property type="nucleotide sequence ID" value="NZ_ML660095.1"/>
</dbReference>
<evidence type="ECO:0000313" key="5">
    <source>
        <dbReference type="EMBL" id="TQV76044.1"/>
    </source>
</evidence>
<accession>A0A545TFN4</accession>
<dbReference type="PANTHER" id="PTHR32347">
    <property type="entry name" value="EFFLUX SYSTEM COMPONENT YKNX-RELATED"/>
    <property type="match status" value="1"/>
</dbReference>
<dbReference type="PANTHER" id="PTHR32347:SF23">
    <property type="entry name" value="BLL5650 PROTEIN"/>
    <property type="match status" value="1"/>
</dbReference>
<keyword evidence="2 3" id="KW-0175">Coiled coil</keyword>
<dbReference type="InterPro" id="IPR058627">
    <property type="entry name" value="MdtA-like_C"/>
</dbReference>
<gene>
    <name evidence="5" type="ORF">FKG94_15660</name>
</gene>
<protein>
    <submittedName>
        <fullName evidence="5">Efflux RND transporter periplasmic adaptor subunit</fullName>
    </submittedName>
</protein>
<dbReference type="OrthoDB" id="1957187at2"/>
<organism evidence="5 6">
    <name type="scientific">Exilibacterium tricleocarpae</name>
    <dbReference type="NCBI Taxonomy" id="2591008"/>
    <lineage>
        <taxon>Bacteria</taxon>
        <taxon>Pseudomonadati</taxon>
        <taxon>Pseudomonadota</taxon>
        <taxon>Gammaproteobacteria</taxon>
        <taxon>Cellvibrionales</taxon>
        <taxon>Cellvibrionaceae</taxon>
        <taxon>Exilibacterium</taxon>
    </lineage>
</organism>
<sequence>MDRKIERVYWTTKKRVLGLVLAGAGLLAVYLMTLGGTAGHARANPQAMNISRVQEAEFLEYVPLVGRILPIRSVVVSVIQGGRVEEIFVEDGQVVDAGDAILRLSNDDFLQRSVENESRYITTIQQLRETKLQLTRERLNDEDELLDANYELLQLERQLARVEGARAKFIDAVSRADYEDLRDEIHYRRRKNQVLVQKMTQDDSLRKQQLAQIEDSLARAGKNLELIRQSHDNLNVTADISGQLSTLSAEIGRSLSKGESIGQIDDLSSFKVSAEVDQFYIAKVNLGQVAEITLNDAKYLLNVSKISPEVVDNAFVVDLAFSGAVPAGIRPGQSLQVNLELSDRRRSLLLRKGGYHRDTGGRWVYKVSTDGTYAYRQDVVFGRQNPQYYEVLEGLEVGDEVITSGYDKYRGSTKLYFDTPLYN</sequence>
<reference evidence="5 6" key="1">
    <citation type="submission" date="2019-06" db="EMBL/GenBank/DDBJ databases">
        <title>Whole genome sequence for Cellvibrionaceae sp. R142.</title>
        <authorList>
            <person name="Wang G."/>
        </authorList>
    </citation>
    <scope>NUCLEOTIDE SEQUENCE [LARGE SCALE GENOMIC DNA]</scope>
    <source>
        <strain evidence="5 6">R142</strain>
    </source>
</reference>
<comment type="caution">
    <text evidence="5">The sequence shown here is derived from an EMBL/GenBank/DDBJ whole genome shotgun (WGS) entry which is preliminary data.</text>
</comment>
<feature type="coiled-coil region" evidence="3">
    <location>
        <begin position="124"/>
        <end position="165"/>
    </location>
</feature>
<comment type="subcellular location">
    <subcellularLocation>
        <location evidence="1">Cell envelope</location>
    </subcellularLocation>
</comment>
<dbReference type="Gene3D" id="2.40.50.100">
    <property type="match status" value="1"/>
</dbReference>
<dbReference type="Pfam" id="PF25967">
    <property type="entry name" value="RND-MFP_C"/>
    <property type="match status" value="1"/>
</dbReference>
<evidence type="ECO:0000256" key="1">
    <source>
        <dbReference type="ARBA" id="ARBA00004196"/>
    </source>
</evidence>
<name>A0A545TFN4_9GAMM</name>
<evidence type="ECO:0000256" key="3">
    <source>
        <dbReference type="SAM" id="Coils"/>
    </source>
</evidence>
<evidence type="ECO:0000313" key="6">
    <source>
        <dbReference type="Proteomes" id="UP000319732"/>
    </source>
</evidence>